<evidence type="ECO:0000313" key="2">
    <source>
        <dbReference type="EMBL" id="GEM02595.1"/>
    </source>
</evidence>
<feature type="domain" description="Core" evidence="1">
    <location>
        <begin position="2"/>
        <end position="98"/>
    </location>
</feature>
<dbReference type="EMBL" id="FOXC01000046">
    <property type="protein sequence ID" value="SFP71362.1"/>
    <property type="molecule type" value="Genomic_DNA"/>
</dbReference>
<evidence type="ECO:0000313" key="4">
    <source>
        <dbReference type="Proteomes" id="UP000242243"/>
    </source>
</evidence>
<dbReference type="STRING" id="306540.SAMN05421839_14614"/>
<dbReference type="EMBL" id="BJWI01000046">
    <property type="protein sequence ID" value="GEM02595.1"/>
    <property type="molecule type" value="Genomic_DNA"/>
</dbReference>
<dbReference type="Gene3D" id="2.60.300.12">
    <property type="entry name" value="HesB-like domain"/>
    <property type="match status" value="1"/>
</dbReference>
<reference evidence="2 5" key="2">
    <citation type="submission" date="2019-07" db="EMBL/GenBank/DDBJ databases">
        <title>Whole genome shotgun sequence of Halolactibacillus halophilus NBRC 100868.</title>
        <authorList>
            <person name="Hosoyama A."/>
            <person name="Uohara A."/>
            <person name="Ohji S."/>
            <person name="Ichikawa N."/>
        </authorList>
    </citation>
    <scope>NUCLEOTIDE SEQUENCE [LARGE SCALE GENOMIC DNA]</scope>
    <source>
        <strain evidence="2 5">NBRC 100868</strain>
    </source>
</reference>
<evidence type="ECO:0000313" key="5">
    <source>
        <dbReference type="Proteomes" id="UP000321547"/>
    </source>
</evidence>
<dbReference type="NCBIfam" id="TIGR00049">
    <property type="entry name" value="iron-sulfur cluster assembly accessory protein"/>
    <property type="match status" value="1"/>
</dbReference>
<sequence length="109" mass="12502">MLMITDRAKRQFEEMLQRERDNMTRVRFGVKGGLCNGLSYTLGFDTHVTEDDYTESIDTIPFTIKKTQVDLLSGATIDFKQDMMGGGFSIYNPQAEKDYCCSSKEEEVY</sequence>
<dbReference type="Pfam" id="PF01521">
    <property type="entry name" value="Fe-S_biosyn"/>
    <property type="match status" value="1"/>
</dbReference>
<proteinExistence type="predicted"/>
<dbReference type="Proteomes" id="UP000242243">
    <property type="component" value="Unassembled WGS sequence"/>
</dbReference>
<name>A0A1I5SKX9_9BACI</name>
<dbReference type="GO" id="GO:0016226">
    <property type="term" value="P:iron-sulfur cluster assembly"/>
    <property type="evidence" value="ECO:0007669"/>
    <property type="project" value="InterPro"/>
</dbReference>
<dbReference type="PANTHER" id="PTHR43011">
    <property type="entry name" value="IRON-SULFUR CLUSTER ASSEMBLY 2 HOMOLOG, MITOCHONDRIAL"/>
    <property type="match status" value="1"/>
</dbReference>
<dbReference type="SUPFAM" id="SSF89360">
    <property type="entry name" value="HesB-like domain"/>
    <property type="match status" value="1"/>
</dbReference>
<dbReference type="AlphaFoldDB" id="A0A1I5SKX9"/>
<dbReference type="PANTHER" id="PTHR43011:SF1">
    <property type="entry name" value="IRON-SULFUR CLUSTER ASSEMBLY 2 HOMOLOG, MITOCHONDRIAL"/>
    <property type="match status" value="1"/>
</dbReference>
<evidence type="ECO:0000259" key="1">
    <source>
        <dbReference type="Pfam" id="PF01521"/>
    </source>
</evidence>
<keyword evidence="5" id="KW-1185">Reference proteome</keyword>
<protein>
    <submittedName>
        <fullName evidence="3">Iron-sulfur cluster assembly protein</fullName>
    </submittedName>
</protein>
<dbReference type="InterPro" id="IPR016092">
    <property type="entry name" value="ATAP"/>
</dbReference>
<evidence type="ECO:0000313" key="3">
    <source>
        <dbReference type="EMBL" id="SFP71362.1"/>
    </source>
</evidence>
<reference evidence="3 4" key="1">
    <citation type="submission" date="2016-10" db="EMBL/GenBank/DDBJ databases">
        <authorList>
            <person name="de Groot N.N."/>
        </authorList>
    </citation>
    <scope>NUCLEOTIDE SEQUENCE [LARGE SCALE GENOMIC DNA]</scope>
    <source>
        <strain evidence="3 4">DSM 17073</strain>
    </source>
</reference>
<accession>A0A1I5SKX9</accession>
<dbReference type="GO" id="GO:0005506">
    <property type="term" value="F:iron ion binding"/>
    <property type="evidence" value="ECO:0007669"/>
    <property type="project" value="TreeGrafter"/>
</dbReference>
<dbReference type="GO" id="GO:0051539">
    <property type="term" value="F:4 iron, 4 sulfur cluster binding"/>
    <property type="evidence" value="ECO:0007669"/>
    <property type="project" value="TreeGrafter"/>
</dbReference>
<dbReference type="InterPro" id="IPR035903">
    <property type="entry name" value="HesB-like_dom_sf"/>
</dbReference>
<dbReference type="GO" id="GO:0051537">
    <property type="term" value="F:2 iron, 2 sulfur cluster binding"/>
    <property type="evidence" value="ECO:0007669"/>
    <property type="project" value="TreeGrafter"/>
</dbReference>
<gene>
    <name evidence="2" type="ORF">HHA03_21270</name>
    <name evidence="3" type="ORF">SAMN05421839_14614</name>
</gene>
<dbReference type="InterPro" id="IPR000361">
    <property type="entry name" value="ATAP_core_dom"/>
</dbReference>
<dbReference type="Proteomes" id="UP000321547">
    <property type="component" value="Unassembled WGS sequence"/>
</dbReference>
<organism evidence="3 4">
    <name type="scientific">Halolactibacillus halophilus</name>
    <dbReference type="NCBI Taxonomy" id="306540"/>
    <lineage>
        <taxon>Bacteria</taxon>
        <taxon>Bacillati</taxon>
        <taxon>Bacillota</taxon>
        <taxon>Bacilli</taxon>
        <taxon>Bacillales</taxon>
        <taxon>Bacillaceae</taxon>
        <taxon>Halolactibacillus</taxon>
    </lineage>
</organism>